<dbReference type="EMBL" id="VNKQ01000020">
    <property type="protein sequence ID" value="KAG0645053.1"/>
    <property type="molecule type" value="Genomic_DNA"/>
</dbReference>
<dbReference type="Pfam" id="PF06628">
    <property type="entry name" value="Catalase-rel"/>
    <property type="match status" value="1"/>
</dbReference>
<comment type="function">
    <text evidence="10">Occurs in almost all aerobically respiring organisms and serves to protect cells from the toxic effects of hydrogen peroxide.</text>
</comment>
<evidence type="ECO:0000256" key="9">
    <source>
        <dbReference type="ARBA" id="ARBA00023324"/>
    </source>
</evidence>
<keyword evidence="4 10" id="KW-0575">Peroxidase</keyword>
<accession>A0A9P6SKE0</accession>
<dbReference type="Gene3D" id="3.40.50.880">
    <property type="match status" value="1"/>
</dbReference>
<dbReference type="InterPro" id="IPR043156">
    <property type="entry name" value="Catalase_clade2_helical"/>
</dbReference>
<dbReference type="InterPro" id="IPR018028">
    <property type="entry name" value="Catalase"/>
</dbReference>
<evidence type="ECO:0000256" key="3">
    <source>
        <dbReference type="ARBA" id="ARBA00012314"/>
    </source>
</evidence>
<dbReference type="AlphaFoldDB" id="A0A9P6SKE0"/>
<feature type="domain" description="Catalase core" evidence="13">
    <location>
        <begin position="66"/>
        <end position="453"/>
    </location>
</feature>
<evidence type="ECO:0000256" key="2">
    <source>
        <dbReference type="ARBA" id="ARBA00005329"/>
    </source>
</evidence>
<dbReference type="PANTHER" id="PTHR42821">
    <property type="entry name" value="CATALASE"/>
    <property type="match status" value="1"/>
</dbReference>
<evidence type="ECO:0000256" key="8">
    <source>
        <dbReference type="ARBA" id="ARBA00023004"/>
    </source>
</evidence>
<sequence>MRSFVCFSAVVATAMAAGCPYLSGEVDTRGEELGKRQAADSLAGTTIATEEFLAQFELNDTNAYMTTDFGTPIDEAVSLKAGLRGPTLLEDFIYRQKLQRFDHERIPERPVHARGAGAYGVFTSYGNYSNITAASFLSEAGKQTPMFARLSTVIGERGSTDSARDVHGFATRFYTDEGNFDIVGVNVPIFFINDAILFPDLIHSLKPSPDNQVPQAATAHDSAYDFFSQEPSTLNMVMMVMAGYGIPRSLRHIDGHGVHTYRLVTEEGATKLIKWHWTSLQGKASYLWEEAQAVGGKNSDFHRQDLWNAIEAGIYPEWELGIQIFDEDQQLAFGFDVLDATKFIPNEIVPITPIGKMTLNANPKNYFAETEQIGFQPGHIVRGIDFSDDPILQGRLYSYLDAQLNRYGGPNFEQAPVNRPRVPIHNNNRDGRAQAYIPTNIAAYSPNTINFGSPMEANQTTGNGFFTAPNRYVSGPLTRELSPTFADHWSQPRLVWNSLSSAEQQIVVNGLRFETSHVVSLTVRQNVINQLNMIDHGLAVRVAQVLVDVTIPPPDTTYYNDNKTSYLSIFSNPLPTIQGLNFGILASIYSNESMSQAASLSQQFAALGLFVSVVAENLAPGVNLTYSAADAIDFDGILVTPGSESIFINGTSPLYPLGRPLQVLQNAYDYGKPVGALGSASTVFGLVRIIEGPGVYFSNSTATLLSDFEAGLKTFKFLSRFPLDPVVQGEV</sequence>
<dbReference type="SMART" id="SM01060">
    <property type="entry name" value="Catalase"/>
    <property type="match status" value="1"/>
</dbReference>
<evidence type="ECO:0000256" key="7">
    <source>
        <dbReference type="ARBA" id="ARBA00023002"/>
    </source>
</evidence>
<comment type="similarity">
    <text evidence="2 10">Belongs to the catalase family.</text>
</comment>
<dbReference type="PANTHER" id="PTHR42821:SF3">
    <property type="entry name" value="CATALASE B"/>
    <property type="match status" value="1"/>
</dbReference>
<dbReference type="SUPFAM" id="SSF56634">
    <property type="entry name" value="Heme-dependent catalase-like"/>
    <property type="match status" value="1"/>
</dbReference>
<dbReference type="InterPro" id="IPR020835">
    <property type="entry name" value="Catalase_sf"/>
</dbReference>
<gene>
    <name evidence="14" type="ORF">D0Z07_9094</name>
</gene>
<evidence type="ECO:0000256" key="11">
    <source>
        <dbReference type="PIRSR" id="PIRSR038927-2"/>
    </source>
</evidence>
<dbReference type="InterPro" id="IPR041399">
    <property type="entry name" value="Catalase_large_C"/>
</dbReference>
<keyword evidence="9 10" id="KW-0376">Hydrogen peroxide</keyword>
<evidence type="ECO:0000313" key="14">
    <source>
        <dbReference type="EMBL" id="KAG0645053.1"/>
    </source>
</evidence>
<dbReference type="CDD" id="cd03132">
    <property type="entry name" value="GATase1_catalase"/>
    <property type="match status" value="1"/>
</dbReference>
<proteinExistence type="inferred from homology"/>
<keyword evidence="15" id="KW-1185">Reference proteome</keyword>
<feature type="signal peptide" evidence="12">
    <location>
        <begin position="1"/>
        <end position="16"/>
    </location>
</feature>
<dbReference type="InterPro" id="IPR024708">
    <property type="entry name" value="Catalase_AS"/>
</dbReference>
<evidence type="ECO:0000256" key="4">
    <source>
        <dbReference type="ARBA" id="ARBA00022559"/>
    </source>
</evidence>
<dbReference type="InterPro" id="IPR011614">
    <property type="entry name" value="Catalase_core"/>
</dbReference>
<dbReference type="GO" id="GO:0020037">
    <property type="term" value="F:heme binding"/>
    <property type="evidence" value="ECO:0007669"/>
    <property type="project" value="UniProtKB-UniRule"/>
</dbReference>
<dbReference type="FunFam" id="2.40.180.10:FF:000003">
    <property type="entry name" value="Catalase"/>
    <property type="match status" value="1"/>
</dbReference>
<dbReference type="InterPro" id="IPR029062">
    <property type="entry name" value="Class_I_gatase-like"/>
</dbReference>
<dbReference type="Gene3D" id="2.40.180.10">
    <property type="entry name" value="Catalase core domain"/>
    <property type="match status" value="1"/>
</dbReference>
<comment type="caution">
    <text evidence="14">The sequence shown here is derived from an EMBL/GenBank/DDBJ whole genome shotgun (WGS) entry which is preliminary data.</text>
</comment>
<dbReference type="PROSITE" id="PS00438">
    <property type="entry name" value="CATALASE_2"/>
    <property type="match status" value="1"/>
</dbReference>
<dbReference type="Pfam" id="PF18011">
    <property type="entry name" value="Catalase_C"/>
    <property type="match status" value="1"/>
</dbReference>
<keyword evidence="8 10" id="KW-0408">Iron</keyword>
<keyword evidence="5 10" id="KW-0349">Heme</keyword>
<reference evidence="14" key="1">
    <citation type="submission" date="2019-07" db="EMBL/GenBank/DDBJ databases">
        <title>Hyphodiscus hymeniophilus genome sequencing and assembly.</title>
        <authorList>
            <person name="Kramer G."/>
            <person name="Nodwell J."/>
        </authorList>
    </citation>
    <scope>NUCLEOTIDE SEQUENCE</scope>
    <source>
        <strain evidence="14">ATCC 34498</strain>
    </source>
</reference>
<dbReference type="EC" id="1.11.1.6" evidence="3 10"/>
<evidence type="ECO:0000313" key="15">
    <source>
        <dbReference type="Proteomes" id="UP000785200"/>
    </source>
</evidence>
<dbReference type="OrthoDB" id="6880011at2759"/>
<keyword evidence="7 10" id="KW-0560">Oxidoreductase</keyword>
<evidence type="ECO:0000256" key="1">
    <source>
        <dbReference type="ARBA" id="ARBA00001971"/>
    </source>
</evidence>
<protein>
    <recommendedName>
        <fullName evidence="3 10">Catalase</fullName>
        <ecNumber evidence="3 10">1.11.1.6</ecNumber>
    </recommendedName>
</protein>
<evidence type="ECO:0000256" key="5">
    <source>
        <dbReference type="ARBA" id="ARBA00022617"/>
    </source>
</evidence>
<comment type="cofactor">
    <cofactor evidence="1 10 11">
        <name>heme</name>
        <dbReference type="ChEBI" id="CHEBI:30413"/>
    </cofactor>
</comment>
<dbReference type="InterPro" id="IPR010582">
    <property type="entry name" value="Catalase_immune_responsive"/>
</dbReference>
<dbReference type="PROSITE" id="PS51402">
    <property type="entry name" value="CATALASE_3"/>
    <property type="match status" value="1"/>
</dbReference>
<name>A0A9P6SKE0_9HELO</name>
<evidence type="ECO:0000259" key="13">
    <source>
        <dbReference type="SMART" id="SM01060"/>
    </source>
</evidence>
<dbReference type="GO" id="GO:0005829">
    <property type="term" value="C:cytosol"/>
    <property type="evidence" value="ECO:0007669"/>
    <property type="project" value="TreeGrafter"/>
</dbReference>
<dbReference type="GO" id="GO:0042744">
    <property type="term" value="P:hydrogen peroxide catabolic process"/>
    <property type="evidence" value="ECO:0007669"/>
    <property type="project" value="UniProtKB-UniRule"/>
</dbReference>
<comment type="catalytic activity">
    <reaction evidence="10">
        <text>2 H2O2 = O2 + 2 H2O</text>
        <dbReference type="Rhea" id="RHEA:20309"/>
        <dbReference type="ChEBI" id="CHEBI:15377"/>
        <dbReference type="ChEBI" id="CHEBI:15379"/>
        <dbReference type="ChEBI" id="CHEBI:16240"/>
        <dbReference type="EC" id="1.11.1.6"/>
    </reaction>
</comment>
<organism evidence="14 15">
    <name type="scientific">Hyphodiscus hymeniophilus</name>
    <dbReference type="NCBI Taxonomy" id="353542"/>
    <lineage>
        <taxon>Eukaryota</taxon>
        <taxon>Fungi</taxon>
        <taxon>Dikarya</taxon>
        <taxon>Ascomycota</taxon>
        <taxon>Pezizomycotina</taxon>
        <taxon>Leotiomycetes</taxon>
        <taxon>Helotiales</taxon>
        <taxon>Hyphodiscaceae</taxon>
        <taxon>Hyphodiscus</taxon>
    </lineage>
</organism>
<feature type="chain" id="PRO_5040434030" description="Catalase" evidence="12">
    <location>
        <begin position="17"/>
        <end position="731"/>
    </location>
</feature>
<dbReference type="GO" id="GO:0006979">
    <property type="term" value="P:response to oxidative stress"/>
    <property type="evidence" value="ECO:0007669"/>
    <property type="project" value="InterPro"/>
</dbReference>
<dbReference type="Pfam" id="PF00199">
    <property type="entry name" value="Catalase"/>
    <property type="match status" value="1"/>
</dbReference>
<dbReference type="GO" id="GO:0046872">
    <property type="term" value="F:metal ion binding"/>
    <property type="evidence" value="ECO:0007669"/>
    <property type="project" value="UniProtKB-KW"/>
</dbReference>
<dbReference type="Proteomes" id="UP000785200">
    <property type="component" value="Unassembled WGS sequence"/>
</dbReference>
<dbReference type="Gene3D" id="1.20.1370.20">
    <property type="match status" value="1"/>
</dbReference>
<evidence type="ECO:0000256" key="12">
    <source>
        <dbReference type="SAM" id="SignalP"/>
    </source>
</evidence>
<evidence type="ECO:0000256" key="10">
    <source>
        <dbReference type="PIRNR" id="PIRNR038927"/>
    </source>
</evidence>
<dbReference type="InterPro" id="IPR024712">
    <property type="entry name" value="Catalase_clade2"/>
</dbReference>
<dbReference type="PROSITE" id="PS51257">
    <property type="entry name" value="PROKAR_LIPOPROTEIN"/>
    <property type="match status" value="1"/>
</dbReference>
<dbReference type="PRINTS" id="PR00067">
    <property type="entry name" value="CATALASE"/>
</dbReference>
<evidence type="ECO:0000256" key="6">
    <source>
        <dbReference type="ARBA" id="ARBA00022723"/>
    </source>
</evidence>
<dbReference type="GO" id="GO:0004096">
    <property type="term" value="F:catalase activity"/>
    <property type="evidence" value="ECO:0007669"/>
    <property type="project" value="UniProtKB-UniRule"/>
</dbReference>
<feature type="binding site" description="axial binding residue" evidence="11">
    <location>
        <position position="399"/>
    </location>
    <ligand>
        <name>heme</name>
        <dbReference type="ChEBI" id="CHEBI:30413"/>
    </ligand>
    <ligandPart>
        <name>Fe</name>
        <dbReference type="ChEBI" id="CHEBI:18248"/>
    </ligandPart>
</feature>
<keyword evidence="12" id="KW-0732">Signal</keyword>
<keyword evidence="6 10" id="KW-0479">Metal-binding</keyword>
<dbReference type="PIRSF" id="PIRSF038927">
    <property type="entry name" value="Catalase_clade2"/>
    <property type="match status" value="1"/>
</dbReference>